<feature type="chain" id="PRO_5044705426" evidence="2">
    <location>
        <begin position="20"/>
        <end position="446"/>
    </location>
</feature>
<evidence type="ECO:0000256" key="1">
    <source>
        <dbReference type="ARBA" id="ARBA00022801"/>
    </source>
</evidence>
<sequence length="446" mass="51495">MRIFILSFFLFLAVFPSFSQDGFQIKGDKCKVTIPFKLINNLIFVPIKLNGEELTFLLDTGVEETVLFSLNVDSEVELNNIEVIKLKGLGDSESIDGYKSSHNELSVKQFFDKDHIVYIVLDQEFNFSSHVGIPVNGIIGYHFFKNHFIQIDYQKKHLIIFNNKYMKKEKLIKRYRKDSISLELRKPYLYENISSKGVKKHSKLLIDTGNSDAVWIFNHEKAEVPLPDIFLEDFLGRGFNGNVYGKRARIDYVEFGGHNFENALTNFADSTSTKSVTFVNNRVGSIGGEILSRFNLFFDYRNNAIYTQPNKKIDDLFNFNMSGIEVEHAGLEWIKEVENKSSDGISIFIDSDGKNAYNNQGRKENNAQFRLIPIFKIFSVRQNSEAEKAGLKKGDRILKIDGRSVERFTIQKIHELLRSEEGRVVEMVIERNGMERLIRFKLKKIL</sequence>
<dbReference type="EMBL" id="CP134878">
    <property type="protein sequence ID" value="WNM18386.1"/>
    <property type="molecule type" value="Genomic_DNA"/>
</dbReference>
<feature type="domain" description="PDZ" evidence="3">
    <location>
        <begin position="377"/>
        <end position="432"/>
    </location>
</feature>
<dbReference type="InterPro" id="IPR036034">
    <property type="entry name" value="PDZ_sf"/>
</dbReference>
<keyword evidence="7" id="KW-1185">Reference proteome</keyword>
<dbReference type="PROSITE" id="PS50175">
    <property type="entry name" value="ASP_PROT_RETROV"/>
    <property type="match status" value="1"/>
</dbReference>
<evidence type="ECO:0000259" key="3">
    <source>
        <dbReference type="PROSITE" id="PS50106"/>
    </source>
</evidence>
<accession>A0AA96J504</accession>
<dbReference type="Proteomes" id="UP001304515">
    <property type="component" value="Chromosome"/>
</dbReference>
<evidence type="ECO:0000313" key="6">
    <source>
        <dbReference type="EMBL" id="WNM22437.1"/>
    </source>
</evidence>
<dbReference type="SUPFAM" id="SSF50156">
    <property type="entry name" value="PDZ domain-like"/>
    <property type="match status" value="1"/>
</dbReference>
<evidence type="ECO:0000313" key="5">
    <source>
        <dbReference type="EMBL" id="WNM18386.1"/>
    </source>
</evidence>
<organism evidence="6 7">
    <name type="scientific">Flavobacterium capsici</name>
    <dbReference type="NCBI Taxonomy" id="3075618"/>
    <lineage>
        <taxon>Bacteria</taxon>
        <taxon>Pseudomonadati</taxon>
        <taxon>Bacteroidota</taxon>
        <taxon>Flavobacteriia</taxon>
        <taxon>Flavobacteriales</taxon>
        <taxon>Flavobacteriaceae</taxon>
        <taxon>Flavobacterium</taxon>
    </lineage>
</organism>
<feature type="domain" description="Peptidase A2" evidence="4">
    <location>
        <begin position="54"/>
        <end position="90"/>
    </location>
</feature>
<evidence type="ECO:0000259" key="4">
    <source>
        <dbReference type="PROSITE" id="PS50175"/>
    </source>
</evidence>
<feature type="signal peptide" evidence="2">
    <location>
        <begin position="1"/>
        <end position="19"/>
    </location>
</feature>
<dbReference type="InterPro" id="IPR041489">
    <property type="entry name" value="PDZ_6"/>
</dbReference>
<protein>
    <submittedName>
        <fullName evidence="6">PDZ domain-containing protein</fullName>
    </submittedName>
</protein>
<dbReference type="SMART" id="SM00228">
    <property type="entry name" value="PDZ"/>
    <property type="match status" value="1"/>
</dbReference>
<name>A0AA96J504_9FLAO</name>
<reference evidence="6 7" key="1">
    <citation type="submission" date="2023-09" db="EMBL/GenBank/DDBJ databases">
        <title>Flavobacterium sp. a novel bacteria isolate from Pepper rhizosphere.</title>
        <authorList>
            <person name="Peng Y."/>
            <person name="Lee J."/>
        </authorList>
    </citation>
    <scope>NUCLEOTIDE SEQUENCE [LARGE SCALE GENOMIC DNA]</scope>
    <source>
        <strain evidence="5">PMR2A8</strain>
        <strain evidence="6 7">PMTSA4</strain>
    </source>
</reference>
<dbReference type="GO" id="GO:0004190">
    <property type="term" value="F:aspartic-type endopeptidase activity"/>
    <property type="evidence" value="ECO:0007669"/>
    <property type="project" value="InterPro"/>
</dbReference>
<dbReference type="RefSeq" id="WP_313322269.1">
    <property type="nucleotide sequence ID" value="NZ_CP134878.1"/>
</dbReference>
<dbReference type="Gene3D" id="2.30.42.10">
    <property type="match status" value="1"/>
</dbReference>
<dbReference type="PROSITE" id="PS50106">
    <property type="entry name" value="PDZ"/>
    <property type="match status" value="1"/>
</dbReference>
<dbReference type="InterPro" id="IPR021109">
    <property type="entry name" value="Peptidase_aspartic_dom_sf"/>
</dbReference>
<evidence type="ECO:0000313" key="7">
    <source>
        <dbReference type="Proteomes" id="UP001304515"/>
    </source>
</evidence>
<dbReference type="EMBL" id="CP134890">
    <property type="protein sequence ID" value="WNM22437.1"/>
    <property type="molecule type" value="Genomic_DNA"/>
</dbReference>
<dbReference type="Pfam" id="PF13650">
    <property type="entry name" value="Asp_protease_2"/>
    <property type="match status" value="1"/>
</dbReference>
<dbReference type="SUPFAM" id="SSF50630">
    <property type="entry name" value="Acid proteases"/>
    <property type="match status" value="1"/>
</dbReference>
<keyword evidence="2" id="KW-0732">Signal</keyword>
<dbReference type="AlphaFoldDB" id="A0AA96J504"/>
<gene>
    <name evidence="6" type="ORF">RN605_03520</name>
    <name evidence="5" type="ORF">RN608_10220</name>
</gene>
<dbReference type="InterPro" id="IPR001995">
    <property type="entry name" value="Peptidase_A2_cat"/>
</dbReference>
<proteinExistence type="predicted"/>
<evidence type="ECO:0000256" key="2">
    <source>
        <dbReference type="SAM" id="SignalP"/>
    </source>
</evidence>
<dbReference type="Gene3D" id="2.40.70.10">
    <property type="entry name" value="Acid Proteases"/>
    <property type="match status" value="1"/>
</dbReference>
<keyword evidence="1" id="KW-0378">Hydrolase</keyword>
<dbReference type="Pfam" id="PF17820">
    <property type="entry name" value="PDZ_6"/>
    <property type="match status" value="1"/>
</dbReference>
<dbReference type="GO" id="GO:0006508">
    <property type="term" value="P:proteolysis"/>
    <property type="evidence" value="ECO:0007669"/>
    <property type="project" value="InterPro"/>
</dbReference>
<accession>A0AA96EZA3</accession>
<dbReference type="KEGG" id="fcj:RN605_03520"/>
<dbReference type="InterPro" id="IPR001478">
    <property type="entry name" value="PDZ"/>
</dbReference>